<protein>
    <submittedName>
        <fullName evidence="2">Uncharacterized protein</fullName>
    </submittedName>
</protein>
<dbReference type="EnsemblPlants" id="MELO3C035490.2.1">
    <property type="protein sequence ID" value="MELO3C035490.2.1"/>
    <property type="gene ID" value="MELO3C035490.2"/>
</dbReference>
<keyword evidence="1" id="KW-0812">Transmembrane</keyword>
<reference evidence="2" key="1">
    <citation type="submission" date="2023-03" db="UniProtKB">
        <authorList>
            <consortium name="EnsemblPlants"/>
        </authorList>
    </citation>
    <scope>IDENTIFICATION</scope>
</reference>
<evidence type="ECO:0000313" key="2">
    <source>
        <dbReference type="EnsemblPlants" id="MELO3C035490.2.1"/>
    </source>
</evidence>
<keyword evidence="1" id="KW-0472">Membrane</keyword>
<feature type="transmembrane region" description="Helical" evidence="1">
    <location>
        <begin position="90"/>
        <end position="107"/>
    </location>
</feature>
<sequence>LHKKKEKEERENWNFFFVKVFPLILSLTAPSPHTSSYSSSAMAQQHHCSIPNFVLQLPLLPLNLSPLSIQALPRRFSSQKIVSNNGGTDVFVGFITFFSLFLVFICGKEKTTPFSFFLSLSLSKRPTYTVHSLHLSTHFLHPSTHHSIFTTAAPPFEHHTPAYLQRCSFLRATLGFEELCVHHIL</sequence>
<name>A0A9I9ELF5_CUCME</name>
<accession>A0A9I9ELF5</accession>
<dbReference type="Gramene" id="MELO3C035490.2.1">
    <property type="protein sequence ID" value="MELO3C035490.2.1"/>
    <property type="gene ID" value="MELO3C035490.2"/>
</dbReference>
<dbReference type="AlphaFoldDB" id="A0A9I9ELF5"/>
<keyword evidence="1" id="KW-1133">Transmembrane helix</keyword>
<proteinExistence type="predicted"/>
<evidence type="ECO:0000256" key="1">
    <source>
        <dbReference type="SAM" id="Phobius"/>
    </source>
</evidence>
<organism evidence="2">
    <name type="scientific">Cucumis melo</name>
    <name type="common">Muskmelon</name>
    <dbReference type="NCBI Taxonomy" id="3656"/>
    <lineage>
        <taxon>Eukaryota</taxon>
        <taxon>Viridiplantae</taxon>
        <taxon>Streptophyta</taxon>
        <taxon>Embryophyta</taxon>
        <taxon>Tracheophyta</taxon>
        <taxon>Spermatophyta</taxon>
        <taxon>Magnoliopsida</taxon>
        <taxon>eudicotyledons</taxon>
        <taxon>Gunneridae</taxon>
        <taxon>Pentapetalae</taxon>
        <taxon>rosids</taxon>
        <taxon>fabids</taxon>
        <taxon>Cucurbitales</taxon>
        <taxon>Cucurbitaceae</taxon>
        <taxon>Benincaseae</taxon>
        <taxon>Cucumis</taxon>
    </lineage>
</organism>
<feature type="transmembrane region" description="Helical" evidence="1">
    <location>
        <begin position="12"/>
        <end position="29"/>
    </location>
</feature>